<keyword evidence="3" id="KW-1185">Reference proteome</keyword>
<dbReference type="SUPFAM" id="SSF55469">
    <property type="entry name" value="FMN-dependent nitroreductase-like"/>
    <property type="match status" value="1"/>
</dbReference>
<dbReference type="STRING" id="2017.SAMN05444320_11141"/>
<evidence type="ECO:0000313" key="3">
    <source>
        <dbReference type="Proteomes" id="UP000184501"/>
    </source>
</evidence>
<accession>A0A1M5LBY5</accession>
<sequence>MRLRRRQHLVCHWTTDGFLVGVPGHNRWVRIPHAVVGLLDRARDWIDLTDLVAAVDPERPEEIGRAVRGLAEVGVLVTDETGADSTDGTDGAPATADAQDRIPPLWQHWGSVTQRFHLSTRDANYLVDTPERARVAEAIVAEGGAPPIFKEYPDHPVVMLPRRPLPLRAPVEDVFAARRTHRVFADTPVTLDQLATVLFHTFAPQRFLDGRLFGVQQGRVSASAGGRHEVECYLVAHQVEGVPPGLYHYAPRQHALELLREDVDRAHVADLSYHQGPSYQGAFTIFTTAVARRLSWKYRHPRAYRLWMYDAGHYGQTYALTCTALGLGPFQTVAFRDSAVERLLGVDPDEEFAVYLLAAGVPAHGPAPVPADLDHPPPAHVR</sequence>
<dbReference type="OrthoDB" id="3723182at2"/>
<dbReference type="CDD" id="cd02142">
    <property type="entry name" value="McbC_SagB-like_oxidoreductase"/>
    <property type="match status" value="1"/>
</dbReference>
<dbReference type="EMBL" id="FQVN01000011">
    <property type="protein sequence ID" value="SHG61933.1"/>
    <property type="molecule type" value="Genomic_DNA"/>
</dbReference>
<gene>
    <name evidence="2" type="ORF">SAMN05444320_11141</name>
</gene>
<dbReference type="GO" id="GO:0016491">
    <property type="term" value="F:oxidoreductase activity"/>
    <property type="evidence" value="ECO:0007669"/>
    <property type="project" value="InterPro"/>
</dbReference>
<dbReference type="PANTHER" id="PTHR43745">
    <property type="entry name" value="NITROREDUCTASE MJ1384-RELATED"/>
    <property type="match status" value="1"/>
</dbReference>
<dbReference type="Pfam" id="PF00881">
    <property type="entry name" value="Nitroreductase"/>
    <property type="match status" value="1"/>
</dbReference>
<reference evidence="2 3" key="1">
    <citation type="submission" date="2016-11" db="EMBL/GenBank/DDBJ databases">
        <authorList>
            <person name="Jaros S."/>
            <person name="Januszkiewicz K."/>
            <person name="Wedrychowicz H."/>
        </authorList>
    </citation>
    <scope>NUCLEOTIDE SEQUENCE [LARGE SCALE GENOMIC DNA]</scope>
    <source>
        <strain evidence="2 3">DSM 44523</strain>
    </source>
</reference>
<dbReference type="PANTHER" id="PTHR43745:SF2">
    <property type="entry name" value="NITROREDUCTASE MJ1384-RELATED"/>
    <property type="match status" value="1"/>
</dbReference>
<name>A0A1M5LBY5_STRHI</name>
<evidence type="ECO:0000313" key="2">
    <source>
        <dbReference type="EMBL" id="SHG61933.1"/>
    </source>
</evidence>
<proteinExistence type="predicted"/>
<protein>
    <submittedName>
        <fullName evidence="2">SagB-type dehydrogenase domain-containing protein</fullName>
    </submittedName>
</protein>
<dbReference type="InterPro" id="IPR029479">
    <property type="entry name" value="Nitroreductase"/>
</dbReference>
<feature type="domain" description="Nitroreductase" evidence="1">
    <location>
        <begin position="176"/>
        <end position="360"/>
    </location>
</feature>
<dbReference type="Proteomes" id="UP000184501">
    <property type="component" value="Unassembled WGS sequence"/>
</dbReference>
<dbReference type="InterPro" id="IPR000415">
    <property type="entry name" value="Nitroreductase-like"/>
</dbReference>
<dbReference type="InterPro" id="IPR052544">
    <property type="entry name" value="Bacteriocin_Proc_Enz"/>
</dbReference>
<dbReference type="RefSeq" id="WP_073488604.1">
    <property type="nucleotide sequence ID" value="NZ_FQVN01000011.1"/>
</dbReference>
<dbReference type="NCBIfam" id="TIGR03605">
    <property type="entry name" value="antibiot_sagB"/>
    <property type="match status" value="1"/>
</dbReference>
<evidence type="ECO:0000259" key="1">
    <source>
        <dbReference type="Pfam" id="PF00881"/>
    </source>
</evidence>
<organism evidence="2 3">
    <name type="scientific">Streptoalloteichus hindustanus</name>
    <dbReference type="NCBI Taxonomy" id="2017"/>
    <lineage>
        <taxon>Bacteria</taxon>
        <taxon>Bacillati</taxon>
        <taxon>Actinomycetota</taxon>
        <taxon>Actinomycetes</taxon>
        <taxon>Pseudonocardiales</taxon>
        <taxon>Pseudonocardiaceae</taxon>
        <taxon>Streptoalloteichus</taxon>
    </lineage>
</organism>
<dbReference type="Gene3D" id="3.40.109.10">
    <property type="entry name" value="NADH Oxidase"/>
    <property type="match status" value="1"/>
</dbReference>
<dbReference type="AlphaFoldDB" id="A0A1M5LBY5"/>
<dbReference type="InterPro" id="IPR020051">
    <property type="entry name" value="SagB-type_dehydrogenase"/>
</dbReference>